<dbReference type="AlphaFoldDB" id="A0A8T0UAT0"/>
<comment type="caution">
    <text evidence="1">The sequence shown here is derived from an EMBL/GenBank/DDBJ whole genome shotgun (WGS) entry which is preliminary data.</text>
</comment>
<name>A0A8T0UAT0_PANVG</name>
<dbReference type="EMBL" id="CM029042">
    <property type="protein sequence ID" value="KAG2621782.1"/>
    <property type="molecule type" value="Genomic_DNA"/>
</dbReference>
<sequence>MAVCPAVQAPLAAASLQDMAVRTDRQTGRSRWRTARHAQTNQTILLVLLDSTGRVSIFAGLASLLMLWSRGSVGVRQRNYM</sequence>
<reference evidence="1" key="1">
    <citation type="submission" date="2020-05" db="EMBL/GenBank/DDBJ databases">
        <title>WGS assembly of Panicum virgatum.</title>
        <authorList>
            <person name="Lovell J.T."/>
            <person name="Jenkins J."/>
            <person name="Shu S."/>
            <person name="Juenger T.E."/>
            <person name="Schmutz J."/>
        </authorList>
    </citation>
    <scope>NUCLEOTIDE SEQUENCE</scope>
    <source>
        <strain evidence="1">AP13</strain>
    </source>
</reference>
<evidence type="ECO:0000313" key="1">
    <source>
        <dbReference type="EMBL" id="KAG2621782.1"/>
    </source>
</evidence>
<protein>
    <submittedName>
        <fullName evidence="1">Uncharacterized protein</fullName>
    </submittedName>
</protein>
<dbReference type="Proteomes" id="UP000823388">
    <property type="component" value="Chromosome 3N"/>
</dbReference>
<accession>A0A8T0UAT0</accession>
<proteinExistence type="predicted"/>
<keyword evidence="2" id="KW-1185">Reference proteome</keyword>
<gene>
    <name evidence="1" type="ORF">PVAP13_3NG310906</name>
</gene>
<organism evidence="1 2">
    <name type="scientific">Panicum virgatum</name>
    <name type="common">Blackwell switchgrass</name>
    <dbReference type="NCBI Taxonomy" id="38727"/>
    <lineage>
        <taxon>Eukaryota</taxon>
        <taxon>Viridiplantae</taxon>
        <taxon>Streptophyta</taxon>
        <taxon>Embryophyta</taxon>
        <taxon>Tracheophyta</taxon>
        <taxon>Spermatophyta</taxon>
        <taxon>Magnoliopsida</taxon>
        <taxon>Liliopsida</taxon>
        <taxon>Poales</taxon>
        <taxon>Poaceae</taxon>
        <taxon>PACMAD clade</taxon>
        <taxon>Panicoideae</taxon>
        <taxon>Panicodae</taxon>
        <taxon>Paniceae</taxon>
        <taxon>Panicinae</taxon>
        <taxon>Panicum</taxon>
        <taxon>Panicum sect. Hiantes</taxon>
    </lineage>
</organism>
<evidence type="ECO:0000313" key="2">
    <source>
        <dbReference type="Proteomes" id="UP000823388"/>
    </source>
</evidence>